<keyword evidence="2" id="KW-0472">Membrane</keyword>
<evidence type="ECO:0000313" key="4">
    <source>
        <dbReference type="Proteomes" id="UP000799753"/>
    </source>
</evidence>
<feature type="compositionally biased region" description="Basic and acidic residues" evidence="1">
    <location>
        <begin position="184"/>
        <end position="200"/>
    </location>
</feature>
<dbReference type="AlphaFoldDB" id="A0A6A6S7C0"/>
<feature type="region of interest" description="Disordered" evidence="1">
    <location>
        <begin position="76"/>
        <end position="114"/>
    </location>
</feature>
<feature type="compositionally biased region" description="Polar residues" evidence="1">
    <location>
        <begin position="247"/>
        <end position="256"/>
    </location>
</feature>
<feature type="region of interest" description="Disordered" evidence="1">
    <location>
        <begin position="184"/>
        <end position="310"/>
    </location>
</feature>
<feature type="compositionally biased region" description="Polar residues" evidence="1">
    <location>
        <begin position="281"/>
        <end position="294"/>
    </location>
</feature>
<dbReference type="Proteomes" id="UP000799753">
    <property type="component" value="Unassembled WGS sequence"/>
</dbReference>
<name>A0A6A6S7C0_9PLEO</name>
<gene>
    <name evidence="3" type="ORF">P280DRAFT_515348</name>
</gene>
<evidence type="ECO:0000313" key="3">
    <source>
        <dbReference type="EMBL" id="KAF2642891.1"/>
    </source>
</evidence>
<evidence type="ECO:0000256" key="2">
    <source>
        <dbReference type="SAM" id="Phobius"/>
    </source>
</evidence>
<feature type="compositionally biased region" description="Basic and acidic residues" evidence="1">
    <location>
        <begin position="207"/>
        <end position="236"/>
    </location>
</feature>
<dbReference type="OrthoDB" id="10649855at2759"/>
<keyword evidence="2" id="KW-1133">Transmembrane helix</keyword>
<feature type="transmembrane region" description="Helical" evidence="2">
    <location>
        <begin position="12"/>
        <end position="31"/>
    </location>
</feature>
<evidence type="ECO:0000256" key="1">
    <source>
        <dbReference type="SAM" id="MobiDB-lite"/>
    </source>
</evidence>
<feature type="compositionally biased region" description="Low complexity" evidence="1">
    <location>
        <begin position="83"/>
        <end position="97"/>
    </location>
</feature>
<keyword evidence="2" id="KW-0812">Transmembrane</keyword>
<proteinExistence type="predicted"/>
<dbReference type="EMBL" id="MU006780">
    <property type="protein sequence ID" value="KAF2642891.1"/>
    <property type="molecule type" value="Genomic_DNA"/>
</dbReference>
<keyword evidence="4" id="KW-1185">Reference proteome</keyword>
<feature type="compositionally biased region" description="Basic and acidic residues" evidence="1">
    <location>
        <begin position="260"/>
        <end position="271"/>
    </location>
</feature>
<reference evidence="3" key="1">
    <citation type="journal article" date="2020" name="Stud. Mycol.">
        <title>101 Dothideomycetes genomes: a test case for predicting lifestyles and emergence of pathogens.</title>
        <authorList>
            <person name="Haridas S."/>
            <person name="Albert R."/>
            <person name="Binder M."/>
            <person name="Bloem J."/>
            <person name="Labutti K."/>
            <person name="Salamov A."/>
            <person name="Andreopoulos B."/>
            <person name="Baker S."/>
            <person name="Barry K."/>
            <person name="Bills G."/>
            <person name="Bluhm B."/>
            <person name="Cannon C."/>
            <person name="Castanera R."/>
            <person name="Culley D."/>
            <person name="Daum C."/>
            <person name="Ezra D."/>
            <person name="Gonzalez J."/>
            <person name="Henrissat B."/>
            <person name="Kuo A."/>
            <person name="Liang C."/>
            <person name="Lipzen A."/>
            <person name="Lutzoni F."/>
            <person name="Magnuson J."/>
            <person name="Mondo S."/>
            <person name="Nolan M."/>
            <person name="Ohm R."/>
            <person name="Pangilinan J."/>
            <person name="Park H.-J."/>
            <person name="Ramirez L."/>
            <person name="Alfaro M."/>
            <person name="Sun H."/>
            <person name="Tritt A."/>
            <person name="Yoshinaga Y."/>
            <person name="Zwiers L.-H."/>
            <person name="Turgeon B."/>
            <person name="Goodwin S."/>
            <person name="Spatafora J."/>
            <person name="Crous P."/>
            <person name="Grigoriev I."/>
        </authorList>
    </citation>
    <scope>NUCLEOTIDE SEQUENCE</scope>
    <source>
        <strain evidence="3">CBS 473.64</strain>
    </source>
</reference>
<sequence length="344" mass="38479">MHHSTLPSKHQISIVPLVITAVIALLFLVLVPPLHHRRNKPIAVPDNFELWDGEPEMNQSLRGVQSATGSVKYNQYTLPSSITRPSSARTRNTSTTRPDPSHPTIPVPTNQRVTPRLYGGGIGRSAYENFPESEQQDLQRHLNGQRAQYNYGSAAPHVSITPPSPRPESPVTAMIRAKEVKVAEQARIDAEKTRREEEHGLQQAEQQAEREEESKRAAERQKRHDELWARESERRQNPKPLGKGGSSILSGVTSDQSDTEEYRGRDIEQKSQRAHLMVHNIPSSLTLNSNTFTDHSPIPGETPDPNAVDLRGSTLAWDSKYRGSFVGKEDDTVVYSERLPGDAY</sequence>
<organism evidence="3 4">
    <name type="scientific">Massarina eburnea CBS 473.64</name>
    <dbReference type="NCBI Taxonomy" id="1395130"/>
    <lineage>
        <taxon>Eukaryota</taxon>
        <taxon>Fungi</taxon>
        <taxon>Dikarya</taxon>
        <taxon>Ascomycota</taxon>
        <taxon>Pezizomycotina</taxon>
        <taxon>Dothideomycetes</taxon>
        <taxon>Pleosporomycetidae</taxon>
        <taxon>Pleosporales</taxon>
        <taxon>Massarineae</taxon>
        <taxon>Massarinaceae</taxon>
        <taxon>Massarina</taxon>
    </lineage>
</organism>
<protein>
    <submittedName>
        <fullName evidence="3">Uncharacterized protein</fullName>
    </submittedName>
</protein>
<accession>A0A6A6S7C0</accession>